<name>A0A9P7EVZ4_9AGAM</name>
<accession>A0A9P7EVZ4</accession>
<gene>
    <name evidence="1" type="ORF">F5147DRAFT_657704</name>
</gene>
<proteinExistence type="predicted"/>
<dbReference type="RefSeq" id="XP_041286816.1">
    <property type="nucleotide sequence ID" value="XM_041434306.1"/>
</dbReference>
<dbReference type="AlphaFoldDB" id="A0A9P7EVZ4"/>
<sequence length="226" mass="25521">MTDQIPTLSESRIAHVFKYATSRFTAIHIAQMTEQNPSSAYRHSFVQHLIWEVDNCPPDNVGNAISGYRVVPRYRHCWWTATFHYFPMQMPLWFSVAEVKDLTAEHFTQRPALGLMMPEPIIHPHSEDPLLQQLQVLQTEVARLGLDLGQLLVSKLEVTGAAVDAMNRLEQPVDEVRVAMAASHAAMAILEQDYNNGRIGTSPRGDPFPELHPFPISSTYENITMG</sequence>
<reference evidence="1" key="1">
    <citation type="journal article" date="2020" name="New Phytol.">
        <title>Comparative genomics reveals dynamic genome evolution in host specialist ectomycorrhizal fungi.</title>
        <authorList>
            <person name="Lofgren L.A."/>
            <person name="Nguyen N.H."/>
            <person name="Vilgalys R."/>
            <person name="Ruytinx J."/>
            <person name="Liao H.L."/>
            <person name="Branco S."/>
            <person name="Kuo A."/>
            <person name="LaButti K."/>
            <person name="Lipzen A."/>
            <person name="Andreopoulos W."/>
            <person name="Pangilinan J."/>
            <person name="Riley R."/>
            <person name="Hundley H."/>
            <person name="Na H."/>
            <person name="Barry K."/>
            <person name="Grigoriev I.V."/>
            <person name="Stajich J.E."/>
            <person name="Kennedy P.G."/>
        </authorList>
    </citation>
    <scope>NUCLEOTIDE SEQUENCE</scope>
    <source>
        <strain evidence="1">FC423</strain>
    </source>
</reference>
<evidence type="ECO:0000313" key="1">
    <source>
        <dbReference type="EMBL" id="KAG2092291.1"/>
    </source>
</evidence>
<dbReference type="GeneID" id="64696565"/>
<dbReference type="OrthoDB" id="2669409at2759"/>
<protein>
    <submittedName>
        <fullName evidence="1">Uncharacterized protein</fullName>
    </submittedName>
</protein>
<evidence type="ECO:0000313" key="2">
    <source>
        <dbReference type="Proteomes" id="UP000823399"/>
    </source>
</evidence>
<organism evidence="1 2">
    <name type="scientific">Suillus discolor</name>
    <dbReference type="NCBI Taxonomy" id="1912936"/>
    <lineage>
        <taxon>Eukaryota</taxon>
        <taxon>Fungi</taxon>
        <taxon>Dikarya</taxon>
        <taxon>Basidiomycota</taxon>
        <taxon>Agaricomycotina</taxon>
        <taxon>Agaricomycetes</taxon>
        <taxon>Agaricomycetidae</taxon>
        <taxon>Boletales</taxon>
        <taxon>Suillineae</taxon>
        <taxon>Suillaceae</taxon>
        <taxon>Suillus</taxon>
    </lineage>
</organism>
<keyword evidence="2" id="KW-1185">Reference proteome</keyword>
<dbReference type="Proteomes" id="UP000823399">
    <property type="component" value="Unassembled WGS sequence"/>
</dbReference>
<comment type="caution">
    <text evidence="1">The sequence shown here is derived from an EMBL/GenBank/DDBJ whole genome shotgun (WGS) entry which is preliminary data.</text>
</comment>
<dbReference type="EMBL" id="JABBWM010000091">
    <property type="protein sequence ID" value="KAG2092291.1"/>
    <property type="molecule type" value="Genomic_DNA"/>
</dbReference>